<proteinExistence type="predicted"/>
<protein>
    <submittedName>
        <fullName evidence="2">CLUMA_CG003231, isoform A</fullName>
    </submittedName>
</protein>
<dbReference type="EMBL" id="CVRI01000012">
    <property type="protein sequence ID" value="CRK89495.1"/>
    <property type="molecule type" value="Genomic_DNA"/>
</dbReference>
<dbReference type="Proteomes" id="UP000183832">
    <property type="component" value="Unassembled WGS sequence"/>
</dbReference>
<keyword evidence="3" id="KW-1185">Reference proteome</keyword>
<name>A0A1J1HN64_9DIPT</name>
<gene>
    <name evidence="2" type="ORF">CLUMA_CG003231</name>
</gene>
<evidence type="ECO:0000256" key="1">
    <source>
        <dbReference type="SAM" id="MobiDB-lite"/>
    </source>
</evidence>
<organism evidence="2 3">
    <name type="scientific">Clunio marinus</name>
    <dbReference type="NCBI Taxonomy" id="568069"/>
    <lineage>
        <taxon>Eukaryota</taxon>
        <taxon>Metazoa</taxon>
        <taxon>Ecdysozoa</taxon>
        <taxon>Arthropoda</taxon>
        <taxon>Hexapoda</taxon>
        <taxon>Insecta</taxon>
        <taxon>Pterygota</taxon>
        <taxon>Neoptera</taxon>
        <taxon>Endopterygota</taxon>
        <taxon>Diptera</taxon>
        <taxon>Nematocera</taxon>
        <taxon>Chironomoidea</taxon>
        <taxon>Chironomidae</taxon>
        <taxon>Clunio</taxon>
    </lineage>
</organism>
<reference evidence="2 3" key="1">
    <citation type="submission" date="2015-04" db="EMBL/GenBank/DDBJ databases">
        <authorList>
            <person name="Syromyatnikov M.Y."/>
            <person name="Popov V.N."/>
        </authorList>
    </citation>
    <scope>NUCLEOTIDE SEQUENCE [LARGE SCALE GENOMIC DNA]</scope>
</reference>
<evidence type="ECO:0000313" key="2">
    <source>
        <dbReference type="EMBL" id="CRK89495.1"/>
    </source>
</evidence>
<accession>A0A1J1HN64</accession>
<dbReference type="AlphaFoldDB" id="A0A1J1HN64"/>
<evidence type="ECO:0000313" key="3">
    <source>
        <dbReference type="Proteomes" id="UP000183832"/>
    </source>
</evidence>
<feature type="region of interest" description="Disordered" evidence="1">
    <location>
        <begin position="1"/>
        <end position="23"/>
    </location>
</feature>
<sequence>MNQEILNVRPKTLQHGRSKKEKEKVKKAEALFVQQEQATTAFPNAPSNEKGNLRFHQMITTSQNLVVKKVCSSDKESFGLYH</sequence>